<dbReference type="AlphaFoldDB" id="A0A7W7GHQ0"/>
<gene>
    <name evidence="1" type="ORF">BJ965_005519</name>
</gene>
<dbReference type="Proteomes" id="UP000565089">
    <property type="component" value="Unassembled WGS sequence"/>
</dbReference>
<dbReference type="EMBL" id="JACHMS010000001">
    <property type="protein sequence ID" value="MBB4715637.1"/>
    <property type="molecule type" value="Genomic_DNA"/>
</dbReference>
<evidence type="ECO:0000313" key="2">
    <source>
        <dbReference type="Proteomes" id="UP000565089"/>
    </source>
</evidence>
<keyword evidence="2" id="KW-1185">Reference proteome</keyword>
<reference evidence="1 2" key="1">
    <citation type="submission" date="2020-08" db="EMBL/GenBank/DDBJ databases">
        <title>Sequencing the genomes of 1000 actinobacteria strains.</title>
        <authorList>
            <person name="Klenk H.-P."/>
        </authorList>
    </citation>
    <scope>NUCLEOTIDE SEQUENCE [LARGE SCALE GENOMIC DNA]</scope>
    <source>
        <strain evidence="1 2">DSM 40483</strain>
    </source>
</reference>
<protein>
    <submittedName>
        <fullName evidence="1">Uncharacterized protein</fullName>
    </submittedName>
</protein>
<name>A0A7W7GHQ0_9ACTN</name>
<sequence>MHDHNPGKLQIYAVEETEPLSATCIVRCVGGLVRSGQRFTVESADGNSGESFHVTLDWIERYGHRVDSFDPPHNARVHLSGSGVSLLKEGLTIIFLESAVG</sequence>
<evidence type="ECO:0000313" key="1">
    <source>
        <dbReference type="EMBL" id="MBB4715637.1"/>
    </source>
</evidence>
<comment type="caution">
    <text evidence="1">The sequence shown here is derived from an EMBL/GenBank/DDBJ whole genome shotgun (WGS) entry which is preliminary data.</text>
</comment>
<organism evidence="1 2">
    <name type="scientific">Streptomyces luteogriseus</name>
    <dbReference type="NCBI Taxonomy" id="68233"/>
    <lineage>
        <taxon>Bacteria</taxon>
        <taxon>Bacillati</taxon>
        <taxon>Actinomycetota</taxon>
        <taxon>Actinomycetes</taxon>
        <taxon>Kitasatosporales</taxon>
        <taxon>Streptomycetaceae</taxon>
        <taxon>Streptomyces</taxon>
    </lineage>
</organism>
<accession>A0A7W7GHQ0</accession>
<proteinExistence type="predicted"/>